<dbReference type="Proteomes" id="UP001558713">
    <property type="component" value="Unassembled WGS sequence"/>
</dbReference>
<dbReference type="InterPro" id="IPR003593">
    <property type="entry name" value="AAA+_ATPase"/>
</dbReference>
<evidence type="ECO:0000256" key="4">
    <source>
        <dbReference type="ARBA" id="ARBA00022801"/>
    </source>
</evidence>
<evidence type="ECO:0000256" key="1">
    <source>
        <dbReference type="ARBA" id="ARBA00011982"/>
    </source>
</evidence>
<evidence type="ECO:0000256" key="6">
    <source>
        <dbReference type="ARBA" id="ARBA00023027"/>
    </source>
</evidence>
<dbReference type="EC" id="3.2.2.6" evidence="1"/>
<dbReference type="SUPFAM" id="SSF52200">
    <property type="entry name" value="Toll/Interleukin receptor TIR domain"/>
    <property type="match status" value="1"/>
</dbReference>
<dbReference type="Pfam" id="PF01582">
    <property type="entry name" value="TIR"/>
    <property type="match status" value="1"/>
</dbReference>
<dbReference type="Pfam" id="PF23282">
    <property type="entry name" value="WHD_ROQ1"/>
    <property type="match status" value="1"/>
</dbReference>
<dbReference type="FunFam" id="1.10.8.430:FF:000002">
    <property type="entry name" value="Disease resistance protein (TIR-NBS-LRR class)"/>
    <property type="match status" value="1"/>
</dbReference>
<evidence type="ECO:0000313" key="9">
    <source>
        <dbReference type="EMBL" id="KAL1201758.1"/>
    </source>
</evidence>
<gene>
    <name evidence="9" type="ORF">V5N11_006298</name>
</gene>
<feature type="domain" description="TIR" evidence="8">
    <location>
        <begin position="48"/>
        <end position="212"/>
    </location>
</feature>
<dbReference type="InterPro" id="IPR058192">
    <property type="entry name" value="WHD_ROQ1-like"/>
</dbReference>
<comment type="caution">
    <text evidence="9">The sequence shown here is derived from an EMBL/GenBank/DDBJ whole genome shotgun (WGS) entry which is preliminary data.</text>
</comment>
<accession>A0ABD1A5C1</accession>
<dbReference type="InterPro" id="IPR036390">
    <property type="entry name" value="WH_DNA-bd_sf"/>
</dbReference>
<dbReference type="PANTHER" id="PTHR11017">
    <property type="entry name" value="LEUCINE-RICH REPEAT-CONTAINING PROTEIN"/>
    <property type="match status" value="1"/>
</dbReference>
<evidence type="ECO:0000313" key="10">
    <source>
        <dbReference type="Proteomes" id="UP001558713"/>
    </source>
</evidence>
<keyword evidence="10" id="KW-1185">Reference proteome</keyword>
<proteinExistence type="predicted"/>
<dbReference type="SMART" id="SM00255">
    <property type="entry name" value="TIR"/>
    <property type="match status" value="1"/>
</dbReference>
<dbReference type="EMBL" id="JBANAX010000584">
    <property type="protein sequence ID" value="KAL1201758.1"/>
    <property type="molecule type" value="Genomic_DNA"/>
</dbReference>
<dbReference type="GO" id="GO:0006952">
    <property type="term" value="P:defense response"/>
    <property type="evidence" value="ECO:0007669"/>
    <property type="project" value="UniProtKB-KW"/>
</dbReference>
<dbReference type="FunFam" id="3.40.50.300:FF:001002">
    <property type="entry name" value="Disease resistance protein (TIR-NBS-LRR class)"/>
    <property type="match status" value="1"/>
</dbReference>
<name>A0ABD1A5C1_CARAN</name>
<comment type="catalytic activity">
    <reaction evidence="7">
        <text>NAD(+) + H2O = ADP-D-ribose + nicotinamide + H(+)</text>
        <dbReference type="Rhea" id="RHEA:16301"/>
        <dbReference type="ChEBI" id="CHEBI:15377"/>
        <dbReference type="ChEBI" id="CHEBI:15378"/>
        <dbReference type="ChEBI" id="CHEBI:17154"/>
        <dbReference type="ChEBI" id="CHEBI:57540"/>
        <dbReference type="ChEBI" id="CHEBI:57967"/>
        <dbReference type="EC" id="3.2.2.6"/>
    </reaction>
    <physiologicalReaction direction="left-to-right" evidence="7">
        <dbReference type="Rhea" id="RHEA:16302"/>
    </physiologicalReaction>
</comment>
<dbReference type="PRINTS" id="PR00364">
    <property type="entry name" value="DISEASERSIST"/>
</dbReference>
<dbReference type="Gene3D" id="3.40.50.300">
    <property type="entry name" value="P-loop containing nucleotide triphosphate hydrolases"/>
    <property type="match status" value="1"/>
</dbReference>
<keyword evidence="4" id="KW-0378">Hydrolase</keyword>
<dbReference type="SUPFAM" id="SSF52540">
    <property type="entry name" value="P-loop containing nucleoside triphosphate hydrolases"/>
    <property type="match status" value="1"/>
</dbReference>
<dbReference type="Gene3D" id="3.40.50.10140">
    <property type="entry name" value="Toll/interleukin-1 receptor homology (TIR) domain"/>
    <property type="match status" value="1"/>
</dbReference>
<dbReference type="SUPFAM" id="SSF46785">
    <property type="entry name" value="Winged helix' DNA-binding domain"/>
    <property type="match status" value="1"/>
</dbReference>
<keyword evidence="5" id="KW-0611">Plant defense</keyword>
<evidence type="ECO:0000256" key="5">
    <source>
        <dbReference type="ARBA" id="ARBA00022821"/>
    </source>
</evidence>
<dbReference type="SMART" id="SM00382">
    <property type="entry name" value="AAA"/>
    <property type="match status" value="1"/>
</dbReference>
<evidence type="ECO:0000256" key="7">
    <source>
        <dbReference type="ARBA" id="ARBA00047304"/>
    </source>
</evidence>
<protein>
    <recommendedName>
        <fullName evidence="1">ADP-ribosyl cyclase/cyclic ADP-ribose hydrolase</fullName>
        <ecNumber evidence="1">3.2.2.6</ecNumber>
    </recommendedName>
</protein>
<organism evidence="9 10">
    <name type="scientific">Cardamine amara subsp. amara</name>
    <dbReference type="NCBI Taxonomy" id="228776"/>
    <lineage>
        <taxon>Eukaryota</taxon>
        <taxon>Viridiplantae</taxon>
        <taxon>Streptophyta</taxon>
        <taxon>Embryophyta</taxon>
        <taxon>Tracheophyta</taxon>
        <taxon>Spermatophyta</taxon>
        <taxon>Magnoliopsida</taxon>
        <taxon>eudicotyledons</taxon>
        <taxon>Gunneridae</taxon>
        <taxon>Pentapetalae</taxon>
        <taxon>rosids</taxon>
        <taxon>malvids</taxon>
        <taxon>Brassicales</taxon>
        <taxon>Brassicaceae</taxon>
        <taxon>Cardamineae</taxon>
        <taxon>Cardamine</taxon>
    </lineage>
</organism>
<dbReference type="Gene3D" id="1.10.8.430">
    <property type="entry name" value="Helical domain of apoptotic protease-activating factors"/>
    <property type="match status" value="1"/>
</dbReference>
<evidence type="ECO:0000256" key="2">
    <source>
        <dbReference type="ARBA" id="ARBA00022614"/>
    </source>
</evidence>
<keyword evidence="3" id="KW-0677">Repeat</keyword>
<reference evidence="9 10" key="1">
    <citation type="submission" date="2024-04" db="EMBL/GenBank/DDBJ databases">
        <title>Genome assembly C_amara_ONT_v2.</title>
        <authorList>
            <person name="Yant L."/>
            <person name="Moore C."/>
            <person name="Slenker M."/>
        </authorList>
    </citation>
    <scope>NUCLEOTIDE SEQUENCE [LARGE SCALE GENOMIC DNA]</scope>
    <source>
        <tissue evidence="9">Leaf</tissue>
    </source>
</reference>
<dbReference type="Pfam" id="PF00931">
    <property type="entry name" value="NB-ARC"/>
    <property type="match status" value="1"/>
</dbReference>
<evidence type="ECO:0000256" key="3">
    <source>
        <dbReference type="ARBA" id="ARBA00022737"/>
    </source>
</evidence>
<dbReference type="InterPro" id="IPR035897">
    <property type="entry name" value="Toll_tir_struct_dom_sf"/>
</dbReference>
<evidence type="ECO:0000259" key="8">
    <source>
        <dbReference type="PROSITE" id="PS50104"/>
    </source>
</evidence>
<keyword evidence="2" id="KW-0433">Leucine-rich repeat</keyword>
<keyword evidence="6" id="KW-0520">NAD</keyword>
<dbReference type="GO" id="GO:0061809">
    <property type="term" value="F:NAD+ nucleosidase activity, cyclic ADP-ribose generating"/>
    <property type="evidence" value="ECO:0007669"/>
    <property type="project" value="UniProtKB-EC"/>
</dbReference>
<dbReference type="InterPro" id="IPR027417">
    <property type="entry name" value="P-loop_NTPase"/>
</dbReference>
<dbReference type="InterPro" id="IPR000157">
    <property type="entry name" value="TIR_dom"/>
</dbReference>
<dbReference type="AlphaFoldDB" id="A0ABD1A5C1"/>
<dbReference type="InterPro" id="IPR042197">
    <property type="entry name" value="Apaf_helical"/>
</dbReference>
<dbReference type="PANTHER" id="PTHR11017:SF366">
    <property type="entry name" value="ADP-RIBOSYL CYCLASE_CYCLIC ADP-RIBOSE HYDROLASE"/>
    <property type="match status" value="1"/>
</dbReference>
<dbReference type="InterPro" id="IPR002182">
    <property type="entry name" value="NB-ARC"/>
</dbReference>
<dbReference type="InterPro" id="IPR044974">
    <property type="entry name" value="Disease_R_plants"/>
</dbReference>
<dbReference type="FunFam" id="3.40.50.10140:FF:000007">
    <property type="entry name" value="Disease resistance protein (TIR-NBS-LRR class)"/>
    <property type="match status" value="1"/>
</dbReference>
<dbReference type="PROSITE" id="PS50104">
    <property type="entry name" value="TIR"/>
    <property type="match status" value="1"/>
</dbReference>
<sequence>MDSCFFLTIFAAAICFFMMVRKFRPHQQENKEIDSSSLSPSSSSSHKWTHDVFPSFRGEDVRRDFLSHIHKEFQRKGITPFIDNEIKRGESIGPELIRAIRGSKIAIILLSRNYAYSKWCLEELVEVMKCREVLGQIVMVIFYKVDPHDVKMLSGDFGKVFRKTSVGKSKEDIERWRQALAKVATIAGYHSSKWDNEAAMIERIATDVSNELIRSAPSSDFNSLVGIRTHMKNMEPFLGLKSDDKVKMIGIWGPSGIGKSTIARFLFGEYSHKFQLSVFMDNIKRRYPRSCYDEYSTKLQLQKEFLSRIINHEDIKIHHLGVAKDRLKDKRVLVVLDDVDQLAQLDAMAKETRWFGPGSRIIITTQDKRLLNAHGINHIYEVGLPPCDEALQIFCMYAFGQKSPYEGFEYLAREVTTLAGNLPLGLRVIGCYFRGMSKHEWEKELPRLRTSLDGKIESILKFSYDVLREEDKDVFLCIFSNEWIEKVEEHFPKNFVDVSQGLHVIAEKSLVSISSGYIWMHNLLARFGRKIVRKQSIHELGKGQVLVDDARETCQVLNSDAIVSFHISHSSSFPLQNLIKTNFTYVSVVFSWLKSFLLKKKEK</sequence>